<evidence type="ECO:0008006" key="3">
    <source>
        <dbReference type="Google" id="ProtNLM"/>
    </source>
</evidence>
<proteinExistence type="predicted"/>
<comment type="caution">
    <text evidence="1">The sequence shown here is derived from an EMBL/GenBank/DDBJ whole genome shotgun (WGS) entry which is preliminary data.</text>
</comment>
<organism evidence="1 2">
    <name type="scientific">Aldrovandia affinis</name>
    <dbReference type="NCBI Taxonomy" id="143900"/>
    <lineage>
        <taxon>Eukaryota</taxon>
        <taxon>Metazoa</taxon>
        <taxon>Chordata</taxon>
        <taxon>Craniata</taxon>
        <taxon>Vertebrata</taxon>
        <taxon>Euteleostomi</taxon>
        <taxon>Actinopterygii</taxon>
        <taxon>Neopterygii</taxon>
        <taxon>Teleostei</taxon>
        <taxon>Notacanthiformes</taxon>
        <taxon>Halosauridae</taxon>
        <taxon>Aldrovandia</taxon>
    </lineage>
</organism>
<dbReference type="Proteomes" id="UP001221898">
    <property type="component" value="Unassembled WGS sequence"/>
</dbReference>
<sequence>MAMVKEPWSARQQRQLAFVSEFTTDIQHVAGKDNVVADCLSRSIVDAVNLGVDYGQMAADQASDPEVQALRAATTGLQLQEGDAWFDTLPWVLLGLRTAPKADLGASSAELVYGQPLHVPGEFLPSCSVPWSATCQLPVLRDGLKSFAPVPTTHHGLPRSPRSSRFG</sequence>
<dbReference type="PANTHER" id="PTHR38681:SF1">
    <property type="entry name" value="RETROVIRUS-RELATED POL POLYPROTEIN FROM TRANSPOSON 412-LIKE PROTEIN"/>
    <property type="match status" value="1"/>
</dbReference>
<keyword evidence="2" id="KW-1185">Reference proteome</keyword>
<evidence type="ECO:0000313" key="2">
    <source>
        <dbReference type="Proteomes" id="UP001221898"/>
    </source>
</evidence>
<dbReference type="PANTHER" id="PTHR38681">
    <property type="entry name" value="RETROVIRUS-RELATED POL POLYPROTEIN FROM TRANSPOSON 412-LIKE PROTEIN-RELATED"/>
    <property type="match status" value="1"/>
</dbReference>
<accession>A0AAD7WLT6</accession>
<reference evidence="1" key="1">
    <citation type="journal article" date="2023" name="Science">
        <title>Genome structures resolve the early diversification of teleost fishes.</title>
        <authorList>
            <person name="Parey E."/>
            <person name="Louis A."/>
            <person name="Montfort J."/>
            <person name="Bouchez O."/>
            <person name="Roques C."/>
            <person name="Iampietro C."/>
            <person name="Lluch J."/>
            <person name="Castinel A."/>
            <person name="Donnadieu C."/>
            <person name="Desvignes T."/>
            <person name="Floi Bucao C."/>
            <person name="Jouanno E."/>
            <person name="Wen M."/>
            <person name="Mejri S."/>
            <person name="Dirks R."/>
            <person name="Jansen H."/>
            <person name="Henkel C."/>
            <person name="Chen W.J."/>
            <person name="Zahm M."/>
            <person name="Cabau C."/>
            <person name="Klopp C."/>
            <person name="Thompson A.W."/>
            <person name="Robinson-Rechavi M."/>
            <person name="Braasch I."/>
            <person name="Lecointre G."/>
            <person name="Bobe J."/>
            <person name="Postlethwait J.H."/>
            <person name="Berthelot C."/>
            <person name="Roest Crollius H."/>
            <person name="Guiguen Y."/>
        </authorList>
    </citation>
    <scope>NUCLEOTIDE SEQUENCE</scope>
    <source>
        <strain evidence="1">NC1722</strain>
    </source>
</reference>
<dbReference type="AlphaFoldDB" id="A0AAD7WLT6"/>
<evidence type="ECO:0000313" key="1">
    <source>
        <dbReference type="EMBL" id="KAJ8401473.1"/>
    </source>
</evidence>
<protein>
    <recommendedName>
        <fullName evidence="3">Integrase zinc-binding domain-containing protein</fullName>
    </recommendedName>
</protein>
<dbReference type="EMBL" id="JAINUG010000070">
    <property type="protein sequence ID" value="KAJ8401473.1"/>
    <property type="molecule type" value="Genomic_DNA"/>
</dbReference>
<name>A0AAD7WLT6_9TELE</name>
<gene>
    <name evidence="1" type="ORF">AAFF_G00383920</name>
</gene>